<sequence length="204" mass="23150">MGRFYSRFGKRAFDLAVAVPFSLFFLPVGLLIFVLIKITSPGPGFFYQQRVGKGAKPFTLLKFRTMTHKNHDASVQLFGGEAEITWLGRWLRRLKLDEMPQLVNVLRGDMTLVGPRPMLPATVDETNANCRRRLSVLPGMTGQAQIHGNIYLTWPERWEYDADYVNSCSLWLDLKIIVGTFAVVFLGEKRFTKPMPSAKGSPHE</sequence>
<keyword evidence="5" id="KW-1185">Reference proteome</keyword>
<evidence type="ECO:0000313" key="5">
    <source>
        <dbReference type="Proteomes" id="UP000663929"/>
    </source>
</evidence>
<evidence type="ECO:0000259" key="3">
    <source>
        <dbReference type="Pfam" id="PF02397"/>
    </source>
</evidence>
<dbReference type="EMBL" id="CP071793">
    <property type="protein sequence ID" value="QTD54344.1"/>
    <property type="molecule type" value="Genomic_DNA"/>
</dbReference>
<keyword evidence="2" id="KW-0472">Membrane</keyword>
<proteinExistence type="inferred from homology"/>
<evidence type="ECO:0000256" key="2">
    <source>
        <dbReference type="SAM" id="Phobius"/>
    </source>
</evidence>
<dbReference type="AlphaFoldDB" id="A0A8A4TZ22"/>
<evidence type="ECO:0000313" key="4">
    <source>
        <dbReference type="EMBL" id="QTD54344.1"/>
    </source>
</evidence>
<dbReference type="PANTHER" id="PTHR30576:SF0">
    <property type="entry name" value="UNDECAPRENYL-PHOSPHATE N-ACETYLGALACTOSAMINYL 1-PHOSPHATE TRANSFERASE-RELATED"/>
    <property type="match status" value="1"/>
</dbReference>
<name>A0A8A4TZ22_SULCO</name>
<comment type="similarity">
    <text evidence="1">Belongs to the bacterial sugar transferase family.</text>
</comment>
<feature type="domain" description="Bacterial sugar transferase" evidence="3">
    <location>
        <begin position="10"/>
        <end position="185"/>
    </location>
</feature>
<keyword evidence="4" id="KW-0808">Transferase</keyword>
<dbReference type="Pfam" id="PF02397">
    <property type="entry name" value="Bac_transf"/>
    <property type="match status" value="1"/>
</dbReference>
<feature type="transmembrane region" description="Helical" evidence="2">
    <location>
        <begin position="12"/>
        <end position="36"/>
    </location>
</feature>
<dbReference type="KEGG" id="scor:J3U87_18010"/>
<keyword evidence="2" id="KW-1133">Transmembrane helix</keyword>
<dbReference type="PANTHER" id="PTHR30576">
    <property type="entry name" value="COLANIC BIOSYNTHESIS UDP-GLUCOSE LIPID CARRIER TRANSFERASE"/>
    <property type="match status" value="1"/>
</dbReference>
<dbReference type="GO" id="GO:0016780">
    <property type="term" value="F:phosphotransferase activity, for other substituted phosphate groups"/>
    <property type="evidence" value="ECO:0007669"/>
    <property type="project" value="TreeGrafter"/>
</dbReference>
<dbReference type="RefSeq" id="WP_237384438.1">
    <property type="nucleotide sequence ID" value="NZ_CP071793.1"/>
</dbReference>
<organism evidence="4 5">
    <name type="scientific">Sulfidibacter corallicola</name>
    <dbReference type="NCBI Taxonomy" id="2818388"/>
    <lineage>
        <taxon>Bacteria</taxon>
        <taxon>Pseudomonadati</taxon>
        <taxon>Acidobacteriota</taxon>
        <taxon>Holophagae</taxon>
        <taxon>Acanthopleuribacterales</taxon>
        <taxon>Acanthopleuribacteraceae</taxon>
        <taxon>Sulfidibacter</taxon>
    </lineage>
</organism>
<evidence type="ECO:0000256" key="1">
    <source>
        <dbReference type="ARBA" id="ARBA00006464"/>
    </source>
</evidence>
<accession>A0A8A4TZ22</accession>
<protein>
    <submittedName>
        <fullName evidence="4">Sugar transferase</fullName>
    </submittedName>
</protein>
<keyword evidence="2" id="KW-0812">Transmembrane</keyword>
<dbReference type="Proteomes" id="UP000663929">
    <property type="component" value="Chromosome"/>
</dbReference>
<reference evidence="4" key="1">
    <citation type="submission" date="2021-03" db="EMBL/GenBank/DDBJ databases">
        <title>Acanthopleuribacteraceae sp. M133.</title>
        <authorList>
            <person name="Wang G."/>
        </authorList>
    </citation>
    <scope>NUCLEOTIDE SEQUENCE</scope>
    <source>
        <strain evidence="4">M133</strain>
    </source>
</reference>
<gene>
    <name evidence="4" type="ORF">J3U87_18010</name>
</gene>
<dbReference type="InterPro" id="IPR003362">
    <property type="entry name" value="Bact_transf"/>
</dbReference>